<protein>
    <submittedName>
        <fullName evidence="3">SGNH/GDSL hydrolase family protein</fullName>
    </submittedName>
</protein>
<dbReference type="InterPro" id="IPR051532">
    <property type="entry name" value="Ester_Hydrolysis_Enzymes"/>
</dbReference>
<dbReference type="PANTHER" id="PTHR30383">
    <property type="entry name" value="THIOESTERASE 1/PROTEASE 1/LYSOPHOSPHOLIPASE L1"/>
    <property type="match status" value="1"/>
</dbReference>
<reference evidence="3 4" key="1">
    <citation type="submission" date="2023-10" db="EMBL/GenBank/DDBJ databases">
        <title>Microbacterium xanthum sp. nov., isolated from seaweed.</title>
        <authorList>
            <person name="Lee S.D."/>
        </authorList>
    </citation>
    <scope>NUCLEOTIDE SEQUENCE [LARGE SCALE GENOMIC DNA]</scope>
    <source>
        <strain evidence="3 4">KCTC 19124</strain>
    </source>
</reference>
<keyword evidence="1" id="KW-0732">Signal</keyword>
<name>A0ABU5N6Z8_9MICO</name>
<dbReference type="EMBL" id="JAWJYN010000002">
    <property type="protein sequence ID" value="MDZ8161837.1"/>
    <property type="molecule type" value="Genomic_DNA"/>
</dbReference>
<dbReference type="Gene3D" id="3.40.50.1110">
    <property type="entry name" value="SGNH hydrolase"/>
    <property type="match status" value="1"/>
</dbReference>
<comment type="caution">
    <text evidence="3">The sequence shown here is derived from an EMBL/GenBank/DDBJ whole genome shotgun (WGS) entry which is preliminary data.</text>
</comment>
<dbReference type="Proteomes" id="UP001291912">
    <property type="component" value="Unassembled WGS sequence"/>
</dbReference>
<dbReference type="SUPFAM" id="SSF52266">
    <property type="entry name" value="SGNH hydrolase"/>
    <property type="match status" value="1"/>
</dbReference>
<organism evidence="3 4">
    <name type="scientific">Microbacterium aquimaris</name>
    <dbReference type="NCBI Taxonomy" id="459816"/>
    <lineage>
        <taxon>Bacteria</taxon>
        <taxon>Bacillati</taxon>
        <taxon>Actinomycetota</taxon>
        <taxon>Actinomycetes</taxon>
        <taxon>Micrococcales</taxon>
        <taxon>Microbacteriaceae</taxon>
        <taxon>Microbacterium</taxon>
    </lineage>
</organism>
<dbReference type="InterPro" id="IPR036514">
    <property type="entry name" value="SGNH_hydro_sf"/>
</dbReference>
<feature type="chain" id="PRO_5045844286" evidence="1">
    <location>
        <begin position="24"/>
        <end position="287"/>
    </location>
</feature>
<dbReference type="Pfam" id="PF13472">
    <property type="entry name" value="Lipase_GDSL_2"/>
    <property type="match status" value="1"/>
</dbReference>
<dbReference type="GO" id="GO:0016787">
    <property type="term" value="F:hydrolase activity"/>
    <property type="evidence" value="ECO:0007669"/>
    <property type="project" value="UniProtKB-KW"/>
</dbReference>
<sequence>MSRTRRAVTVASTALAAAVVATAAARMTLDRQAAHARRVIGKPLGEDALEADRVWRRKLAGDPLELLILGDSIAAGLGATRRKETLGARIAKGLAKKAHRPVRLRTVAVVGSESSALREQLDELSDEYAPDVAVIVVGGNDITHRVPVSTSVAHLVDAIARLRARGAQVVVGTCPDLGALRPVPQPLRSLGSRMSRQLAQAQAQAAVAAGAYAVSLRHAVGPFFISQPEEMFSLDRFHPSALGYRRTAEALLPAVTGSLGLGRTSAATHHPRGDAPVADPVAAAFVD</sequence>
<evidence type="ECO:0000313" key="3">
    <source>
        <dbReference type="EMBL" id="MDZ8161837.1"/>
    </source>
</evidence>
<keyword evidence="3" id="KW-0378">Hydrolase</keyword>
<gene>
    <name evidence="3" type="ORF">R2Q92_08275</name>
</gene>
<feature type="domain" description="SGNH hydrolase-type esterase" evidence="2">
    <location>
        <begin position="68"/>
        <end position="246"/>
    </location>
</feature>
<feature type="signal peptide" evidence="1">
    <location>
        <begin position="1"/>
        <end position="23"/>
    </location>
</feature>
<dbReference type="RefSeq" id="WP_194424355.1">
    <property type="nucleotide sequence ID" value="NZ_BAAAPT010000002.1"/>
</dbReference>
<dbReference type="InterPro" id="IPR006311">
    <property type="entry name" value="TAT_signal"/>
</dbReference>
<dbReference type="InterPro" id="IPR013830">
    <property type="entry name" value="SGNH_hydro"/>
</dbReference>
<proteinExistence type="predicted"/>
<dbReference type="PROSITE" id="PS51318">
    <property type="entry name" value="TAT"/>
    <property type="match status" value="1"/>
</dbReference>
<evidence type="ECO:0000256" key="1">
    <source>
        <dbReference type="SAM" id="SignalP"/>
    </source>
</evidence>
<evidence type="ECO:0000259" key="2">
    <source>
        <dbReference type="Pfam" id="PF13472"/>
    </source>
</evidence>
<dbReference type="CDD" id="cd01836">
    <property type="entry name" value="FeeA_FeeB_like"/>
    <property type="match status" value="1"/>
</dbReference>
<dbReference type="PANTHER" id="PTHR30383:SF5">
    <property type="entry name" value="SGNH HYDROLASE-TYPE ESTERASE DOMAIN-CONTAINING PROTEIN"/>
    <property type="match status" value="1"/>
</dbReference>
<keyword evidence="4" id="KW-1185">Reference proteome</keyword>
<accession>A0ABU5N6Z8</accession>
<evidence type="ECO:0000313" key="4">
    <source>
        <dbReference type="Proteomes" id="UP001291912"/>
    </source>
</evidence>